<evidence type="ECO:0000313" key="3">
    <source>
        <dbReference type="Proteomes" id="UP001183222"/>
    </source>
</evidence>
<sequence>MILLGPGDGTKLTALGSTYTTKADSAATRGAYWLVEEEFWGATTPLHSHTTADEAFYVLAGRAALWLDGGEAEAGPGAFLLVPRGRPHALRRLSDEPVRMLTLVSPSGMEQFFLAVAEAGEERLMADPDRLVELAAEHGTEILGDHPAV</sequence>
<accession>A0ABU2K8E0</accession>
<dbReference type="EMBL" id="JAVREI010000006">
    <property type="protein sequence ID" value="MDT0276460.1"/>
    <property type="molecule type" value="Genomic_DNA"/>
</dbReference>
<organism evidence="2 3">
    <name type="scientific">Blastococcus goldschmidtiae</name>
    <dbReference type="NCBI Taxonomy" id="3075546"/>
    <lineage>
        <taxon>Bacteria</taxon>
        <taxon>Bacillati</taxon>
        <taxon>Actinomycetota</taxon>
        <taxon>Actinomycetes</taxon>
        <taxon>Geodermatophilales</taxon>
        <taxon>Geodermatophilaceae</taxon>
        <taxon>Blastococcus</taxon>
    </lineage>
</organism>
<evidence type="ECO:0000259" key="1">
    <source>
        <dbReference type="Pfam" id="PF07883"/>
    </source>
</evidence>
<feature type="domain" description="Cupin type-2" evidence="1">
    <location>
        <begin position="41"/>
        <end position="103"/>
    </location>
</feature>
<keyword evidence="3" id="KW-1185">Reference proteome</keyword>
<name>A0ABU2K8E0_9ACTN</name>
<dbReference type="SUPFAM" id="SSF51182">
    <property type="entry name" value="RmlC-like cupins"/>
    <property type="match status" value="1"/>
</dbReference>
<dbReference type="InterPro" id="IPR013096">
    <property type="entry name" value="Cupin_2"/>
</dbReference>
<gene>
    <name evidence="2" type="ORF">RM425_11175</name>
</gene>
<dbReference type="PANTHER" id="PTHR36440">
    <property type="entry name" value="PUTATIVE (AFU_ORTHOLOGUE AFUA_8G07350)-RELATED"/>
    <property type="match status" value="1"/>
</dbReference>
<protein>
    <submittedName>
        <fullName evidence="2">Cupin domain-containing protein</fullName>
    </submittedName>
</protein>
<dbReference type="InterPro" id="IPR011051">
    <property type="entry name" value="RmlC_Cupin_sf"/>
</dbReference>
<dbReference type="RefSeq" id="WP_311345275.1">
    <property type="nucleotide sequence ID" value="NZ_JAVREI010000006.1"/>
</dbReference>
<reference evidence="3" key="1">
    <citation type="submission" date="2023-07" db="EMBL/GenBank/DDBJ databases">
        <title>30 novel species of actinomycetes from the DSMZ collection.</title>
        <authorList>
            <person name="Nouioui I."/>
        </authorList>
    </citation>
    <scope>NUCLEOTIDE SEQUENCE [LARGE SCALE GENOMIC DNA]</scope>
    <source>
        <strain evidence="3">DSM 46792</strain>
    </source>
</reference>
<dbReference type="InterPro" id="IPR014710">
    <property type="entry name" value="RmlC-like_jellyroll"/>
</dbReference>
<dbReference type="Gene3D" id="2.60.120.10">
    <property type="entry name" value="Jelly Rolls"/>
    <property type="match status" value="1"/>
</dbReference>
<evidence type="ECO:0000313" key="2">
    <source>
        <dbReference type="EMBL" id="MDT0276460.1"/>
    </source>
</evidence>
<dbReference type="Proteomes" id="UP001183222">
    <property type="component" value="Unassembled WGS sequence"/>
</dbReference>
<dbReference type="PANTHER" id="PTHR36440:SF1">
    <property type="entry name" value="PUTATIVE (AFU_ORTHOLOGUE AFUA_8G07350)-RELATED"/>
    <property type="match status" value="1"/>
</dbReference>
<comment type="caution">
    <text evidence="2">The sequence shown here is derived from an EMBL/GenBank/DDBJ whole genome shotgun (WGS) entry which is preliminary data.</text>
</comment>
<dbReference type="Pfam" id="PF07883">
    <property type="entry name" value="Cupin_2"/>
    <property type="match status" value="1"/>
</dbReference>
<dbReference type="InterPro" id="IPR053146">
    <property type="entry name" value="QDO-like"/>
</dbReference>
<proteinExistence type="predicted"/>